<feature type="region of interest" description="Disordered" evidence="1">
    <location>
        <begin position="1"/>
        <end position="34"/>
    </location>
</feature>
<gene>
    <name evidence="2" type="ORF">HAX54_051304</name>
</gene>
<dbReference type="Proteomes" id="UP000823775">
    <property type="component" value="Unassembled WGS sequence"/>
</dbReference>
<proteinExistence type="predicted"/>
<name>A0ABS8SYC8_DATST</name>
<protein>
    <submittedName>
        <fullName evidence="2">Uncharacterized protein</fullName>
    </submittedName>
</protein>
<reference evidence="2 3" key="1">
    <citation type="journal article" date="2021" name="BMC Genomics">
        <title>Datura genome reveals duplications of psychoactive alkaloid biosynthetic genes and high mutation rate following tissue culture.</title>
        <authorList>
            <person name="Rajewski A."/>
            <person name="Carter-House D."/>
            <person name="Stajich J."/>
            <person name="Litt A."/>
        </authorList>
    </citation>
    <scope>NUCLEOTIDE SEQUENCE [LARGE SCALE GENOMIC DNA]</scope>
    <source>
        <strain evidence="2">AR-01</strain>
    </source>
</reference>
<evidence type="ECO:0000313" key="3">
    <source>
        <dbReference type="Proteomes" id="UP000823775"/>
    </source>
</evidence>
<dbReference type="EMBL" id="JACEIK010000911">
    <property type="protein sequence ID" value="MCD7463735.1"/>
    <property type="molecule type" value="Genomic_DNA"/>
</dbReference>
<accession>A0ABS8SYC8</accession>
<evidence type="ECO:0000313" key="2">
    <source>
        <dbReference type="EMBL" id="MCD7463735.1"/>
    </source>
</evidence>
<dbReference type="SUPFAM" id="SSF103511">
    <property type="entry name" value="Chlorophyll a-b binding protein"/>
    <property type="match status" value="1"/>
</dbReference>
<evidence type="ECO:0000256" key="1">
    <source>
        <dbReference type="SAM" id="MobiDB-lite"/>
    </source>
</evidence>
<keyword evidence="3" id="KW-1185">Reference proteome</keyword>
<comment type="caution">
    <text evidence="2">The sequence shown here is derived from an EMBL/GenBank/DDBJ whole genome shotgun (WGS) entry which is preliminary data.</text>
</comment>
<sequence length="97" mass="10513">MHPPTPTASRIGSPKSVAGTGVERERKRRPEVRERGIKVHQDWIRLSVSLPPIPLKEPVSEGSNASNSGFSPYSERVNGRIAMLGLSGIAVSGTRNR</sequence>
<organism evidence="2 3">
    <name type="scientific">Datura stramonium</name>
    <name type="common">Jimsonweed</name>
    <name type="synonym">Common thornapple</name>
    <dbReference type="NCBI Taxonomy" id="4076"/>
    <lineage>
        <taxon>Eukaryota</taxon>
        <taxon>Viridiplantae</taxon>
        <taxon>Streptophyta</taxon>
        <taxon>Embryophyta</taxon>
        <taxon>Tracheophyta</taxon>
        <taxon>Spermatophyta</taxon>
        <taxon>Magnoliopsida</taxon>
        <taxon>eudicotyledons</taxon>
        <taxon>Gunneridae</taxon>
        <taxon>Pentapetalae</taxon>
        <taxon>asterids</taxon>
        <taxon>lamiids</taxon>
        <taxon>Solanales</taxon>
        <taxon>Solanaceae</taxon>
        <taxon>Solanoideae</taxon>
        <taxon>Datureae</taxon>
        <taxon>Datura</taxon>
    </lineage>
</organism>